<evidence type="ECO:0000256" key="1">
    <source>
        <dbReference type="SAM" id="MobiDB-lite"/>
    </source>
</evidence>
<proteinExistence type="predicted"/>
<dbReference type="Proteomes" id="UP000236755">
    <property type="component" value="Unassembled WGS sequence"/>
</dbReference>
<dbReference type="GO" id="GO:0003677">
    <property type="term" value="F:DNA binding"/>
    <property type="evidence" value="ECO:0007669"/>
    <property type="project" value="InterPro"/>
</dbReference>
<dbReference type="RefSeq" id="WP_092633511.1">
    <property type="nucleotide sequence ID" value="NZ_FNQT01000001.1"/>
</dbReference>
<feature type="domain" description="SpoVT-AbrB" evidence="2">
    <location>
        <begin position="10"/>
        <end position="56"/>
    </location>
</feature>
<accession>A0A1H3XI18</accession>
<dbReference type="InterPro" id="IPR037914">
    <property type="entry name" value="SpoVT-AbrB_sf"/>
</dbReference>
<dbReference type="EMBL" id="FNQT01000001">
    <property type="protein sequence ID" value="SDZ98601.1"/>
    <property type="molecule type" value="Genomic_DNA"/>
</dbReference>
<evidence type="ECO:0000313" key="4">
    <source>
        <dbReference type="Proteomes" id="UP000236755"/>
    </source>
</evidence>
<evidence type="ECO:0000259" key="2">
    <source>
        <dbReference type="SMART" id="SM00966"/>
    </source>
</evidence>
<sequence>MAAEDAPEETKVSDRGMVTIPASLRRRLDIEPGDKLRWNVDDEGDLSVEVIKQRYGAFADDDMKAPMGGDSLESHDIAGKEEDSAFAEDG</sequence>
<protein>
    <submittedName>
        <fullName evidence="3">Looped-hinge helix DNA binding domain-containing protein, AbrB family</fullName>
    </submittedName>
</protein>
<name>A0A1H3XI18_9EURY</name>
<dbReference type="NCBIfam" id="TIGR01439">
    <property type="entry name" value="lp_hng_hel_AbrB"/>
    <property type="match status" value="1"/>
</dbReference>
<keyword evidence="4" id="KW-1185">Reference proteome</keyword>
<gene>
    <name evidence="3" type="ORF">SAMN04488065_1561</name>
</gene>
<evidence type="ECO:0000313" key="3">
    <source>
        <dbReference type="EMBL" id="SDZ98601.1"/>
    </source>
</evidence>
<dbReference type="InterPro" id="IPR007159">
    <property type="entry name" value="SpoVT-AbrB_dom"/>
</dbReference>
<dbReference type="Pfam" id="PF04014">
    <property type="entry name" value="MazE_antitoxin"/>
    <property type="match status" value="1"/>
</dbReference>
<dbReference type="AlphaFoldDB" id="A0A1H3XI18"/>
<feature type="region of interest" description="Disordered" evidence="1">
    <location>
        <begin position="61"/>
        <end position="90"/>
    </location>
</feature>
<dbReference type="Gene3D" id="2.10.260.10">
    <property type="match status" value="1"/>
</dbReference>
<feature type="compositionally biased region" description="Basic and acidic residues" evidence="1">
    <location>
        <begin position="72"/>
        <end position="83"/>
    </location>
</feature>
<dbReference type="SMART" id="SM00966">
    <property type="entry name" value="SpoVT_AbrB"/>
    <property type="match status" value="1"/>
</dbReference>
<organism evidence="3 4">
    <name type="scientific">Haloplanus vescus</name>
    <dbReference type="NCBI Taxonomy" id="555874"/>
    <lineage>
        <taxon>Archaea</taxon>
        <taxon>Methanobacteriati</taxon>
        <taxon>Methanobacteriota</taxon>
        <taxon>Stenosarchaea group</taxon>
        <taxon>Halobacteria</taxon>
        <taxon>Halobacteriales</taxon>
        <taxon>Haloferacaceae</taxon>
        <taxon>Haloplanus</taxon>
    </lineage>
</organism>
<dbReference type="SUPFAM" id="SSF89447">
    <property type="entry name" value="AbrB/MazE/MraZ-like"/>
    <property type="match status" value="1"/>
</dbReference>
<dbReference type="OrthoDB" id="67352at2157"/>
<reference evidence="3 4" key="1">
    <citation type="submission" date="2016-10" db="EMBL/GenBank/DDBJ databases">
        <authorList>
            <person name="de Groot N.N."/>
        </authorList>
    </citation>
    <scope>NUCLEOTIDE SEQUENCE [LARGE SCALE GENOMIC DNA]</scope>
    <source>
        <strain evidence="3 4">CGMCC 1.8712</strain>
    </source>
</reference>